<name>A0ABU8U056_9ACTN</name>
<reference evidence="2 3" key="1">
    <citation type="submission" date="2024-03" db="EMBL/GenBank/DDBJ databases">
        <title>Novel Streptomyces species of biotechnological and ecological value are a feature of Machair soil.</title>
        <authorList>
            <person name="Prole J.R."/>
            <person name="Goodfellow M."/>
            <person name="Allenby N."/>
            <person name="Ward A.C."/>
        </authorList>
    </citation>
    <scope>NUCLEOTIDE SEQUENCE [LARGE SCALE GENOMIC DNA]</scope>
    <source>
        <strain evidence="2 3">MS1.HAVA.3</strain>
    </source>
</reference>
<feature type="region of interest" description="Disordered" evidence="1">
    <location>
        <begin position="43"/>
        <end position="139"/>
    </location>
</feature>
<dbReference type="SUPFAM" id="SSF50974">
    <property type="entry name" value="Nitrous oxide reductase, N-terminal domain"/>
    <property type="match status" value="1"/>
</dbReference>
<dbReference type="Proteomes" id="UP001382904">
    <property type="component" value="Unassembled WGS sequence"/>
</dbReference>
<protein>
    <submittedName>
        <fullName evidence="2">Uncharacterized protein</fullName>
    </submittedName>
</protein>
<feature type="compositionally biased region" description="Pro residues" evidence="1">
    <location>
        <begin position="110"/>
        <end position="120"/>
    </location>
</feature>
<sequence>MAQFTTAGKPRDLLLHPDSKKLYVGSDDLPGTADVNESGLHVLDPADGKVRSTVGQAPGPTGTLGRRAVRQLVTPLPGTGRSSSIRCATSAPPRTATPPLRARGCRVRPSPTPDRGPPPRRCWSHRAPYCRRSTSPPRP</sequence>
<evidence type="ECO:0000256" key="1">
    <source>
        <dbReference type="SAM" id="MobiDB-lite"/>
    </source>
</evidence>
<accession>A0ABU8U056</accession>
<dbReference type="InterPro" id="IPR011045">
    <property type="entry name" value="N2O_reductase_N"/>
</dbReference>
<proteinExistence type="predicted"/>
<keyword evidence="3" id="KW-1185">Reference proteome</keyword>
<gene>
    <name evidence="2" type="ORF">WKI68_06505</name>
</gene>
<evidence type="ECO:0000313" key="3">
    <source>
        <dbReference type="Proteomes" id="UP001382904"/>
    </source>
</evidence>
<evidence type="ECO:0000313" key="2">
    <source>
        <dbReference type="EMBL" id="MEJ8641227.1"/>
    </source>
</evidence>
<feature type="compositionally biased region" description="Low complexity" evidence="1">
    <location>
        <begin position="86"/>
        <end position="102"/>
    </location>
</feature>
<dbReference type="EMBL" id="JBBKAM010000002">
    <property type="protein sequence ID" value="MEJ8641227.1"/>
    <property type="molecule type" value="Genomic_DNA"/>
</dbReference>
<organism evidence="2 3">
    <name type="scientific">Streptomyces caledonius</name>
    <dbReference type="NCBI Taxonomy" id="3134107"/>
    <lineage>
        <taxon>Bacteria</taxon>
        <taxon>Bacillati</taxon>
        <taxon>Actinomycetota</taxon>
        <taxon>Actinomycetes</taxon>
        <taxon>Kitasatosporales</taxon>
        <taxon>Streptomycetaceae</taxon>
        <taxon>Streptomyces</taxon>
    </lineage>
</organism>
<comment type="caution">
    <text evidence="2">The sequence shown here is derived from an EMBL/GenBank/DDBJ whole genome shotgun (WGS) entry which is preliminary data.</text>
</comment>